<keyword evidence="3 14" id="KW-0813">Transport</keyword>
<evidence type="ECO:0000256" key="7">
    <source>
        <dbReference type="ARBA" id="ARBA00022827"/>
    </source>
</evidence>
<comment type="caution">
    <text evidence="17">The sequence shown here is derived from an EMBL/GenBank/DDBJ whole genome shotgun (WGS) entry which is preliminary data.</text>
</comment>
<dbReference type="PANTHER" id="PTHR10617">
    <property type="entry name" value="ELECTRON TRANSFER FLAVOPROTEIN-UBIQUINONE OXIDOREDUCTASE"/>
    <property type="match status" value="1"/>
</dbReference>
<dbReference type="FunFam" id="3.30.70.20:FF:000012">
    <property type="entry name" value="Electron transfer flavoprotein-ubiquinone oxidoreductase, mitochondrial"/>
    <property type="match status" value="1"/>
</dbReference>
<dbReference type="SUPFAM" id="SSF54373">
    <property type="entry name" value="FAD-linked reductases, C-terminal domain"/>
    <property type="match status" value="1"/>
</dbReference>
<accession>A0AAJ2TML7</accession>
<evidence type="ECO:0000256" key="9">
    <source>
        <dbReference type="ARBA" id="ARBA00023002"/>
    </source>
</evidence>
<evidence type="ECO:0000259" key="16">
    <source>
        <dbReference type="Pfam" id="PF21162"/>
    </source>
</evidence>
<evidence type="ECO:0000256" key="11">
    <source>
        <dbReference type="ARBA" id="ARBA00023014"/>
    </source>
</evidence>
<keyword evidence="4" id="KW-0004">4Fe-4S</keyword>
<gene>
    <name evidence="17" type="ORF">U4I38_08580</name>
</gene>
<evidence type="ECO:0000256" key="3">
    <source>
        <dbReference type="ARBA" id="ARBA00022448"/>
    </source>
</evidence>
<protein>
    <recommendedName>
        <fullName evidence="14">Electron transfer flavoprotein-ubiquinone oxidoreductase</fullName>
        <shortName evidence="14">ETF-QO</shortName>
        <ecNumber evidence="14">1.5.5.1</ecNumber>
    </recommendedName>
</protein>
<comment type="cofactor">
    <cofactor evidence="14">
        <name>[4Fe-4S] cluster</name>
        <dbReference type="ChEBI" id="CHEBI:49883"/>
    </cofactor>
    <text evidence="14">Binds 1 [4Fe-4S] cluster.</text>
</comment>
<dbReference type="PANTHER" id="PTHR10617:SF107">
    <property type="entry name" value="ELECTRON TRANSFER FLAVOPROTEIN-UBIQUINONE OXIDOREDUCTASE, MITOCHONDRIAL"/>
    <property type="match status" value="1"/>
</dbReference>
<dbReference type="Pfam" id="PF21162">
    <property type="entry name" value="ETFQO_UQ-bd"/>
    <property type="match status" value="1"/>
</dbReference>
<dbReference type="RefSeq" id="WP_099551579.1">
    <property type="nucleotide sequence ID" value="NZ_JAKJQX010000004.1"/>
</dbReference>
<evidence type="ECO:0000256" key="1">
    <source>
        <dbReference type="ARBA" id="ARBA00001974"/>
    </source>
</evidence>
<evidence type="ECO:0000259" key="15">
    <source>
        <dbReference type="Pfam" id="PF05187"/>
    </source>
</evidence>
<dbReference type="AlphaFoldDB" id="A0AAJ2TML7"/>
<proteinExistence type="predicted"/>
<feature type="domain" description="ETF-QO/FixX C-terminal" evidence="15">
    <location>
        <begin position="455"/>
        <end position="556"/>
    </location>
</feature>
<comment type="catalytic activity">
    <reaction evidence="13 14">
        <text>a ubiquinone + reduced [electron-transfer flavoprotein] = a ubiquinol + oxidized [electron-transfer flavoprotein] + H(+)</text>
        <dbReference type="Rhea" id="RHEA:24052"/>
        <dbReference type="Rhea" id="RHEA-COMP:9565"/>
        <dbReference type="Rhea" id="RHEA-COMP:9566"/>
        <dbReference type="Rhea" id="RHEA-COMP:10685"/>
        <dbReference type="Rhea" id="RHEA-COMP:10686"/>
        <dbReference type="ChEBI" id="CHEBI:15378"/>
        <dbReference type="ChEBI" id="CHEBI:16389"/>
        <dbReference type="ChEBI" id="CHEBI:17976"/>
        <dbReference type="ChEBI" id="CHEBI:57692"/>
        <dbReference type="ChEBI" id="CHEBI:58307"/>
        <dbReference type="EC" id="1.5.5.1"/>
    </reaction>
</comment>
<sequence length="558" mass="60473">MSAEANALPPREVMEFDVVIVGAGPAGLATAIRLRQRAIEAGRELSVCVLEKGSEPGAHVLSGAVMDPRALTELFPDWAERGAPLKQKVTRDEFLFLSETGARSTPNALLPECFHNEGNYIISLGEVTRWLAQQAEALEVAIFPGFAAAEVLYGDNGEVIGVATGDMGIEKDGSIGPAFERGMALQAKYTIFAEGARGHLGRQLIARYKLDEGKDPQAYGIGIKELWQIDPAKHEPGLVVHAAGWPLDSDTYGGAFLYHADGGKVAIGYVVGLDYRNPWLSPFEEFQRFKTHPSIRKHLEGGTRIGYGARAITAGGLLSLPKTVFPGGALVGCEAGYLNASRIKGSHAAIKTGMLCADAAFDALAADRQHDELSAYPKAFEASWLFTELQQAKNFKQWFKKGQTVATLMTGVEQWLLPKLGVRNPPWTLHRTQPDHACLEPASRHTRIAYPKPDGVLTFDRLSSVFLSSTNHDENQPSHLTLKDPSIPVKVNLAEYAGPEARYCPAGVYEFVGDADNARLQINAQNCVHCKTCDIKDPTQNIVWVTPQGGGGPNYSGM</sequence>
<reference evidence="17" key="1">
    <citation type="submission" date="2023-12" db="EMBL/GenBank/DDBJ databases">
        <title>'Antibacterial potential of Stenotrophomonas maltophilia cystic fibrosis isolates' (manuscript under preparation).</title>
        <authorList>
            <person name="Crisan C.V."/>
            <person name="Pettis M."/>
            <person name="Goldberg J.B."/>
        </authorList>
    </citation>
    <scope>NUCLEOTIDE SEQUENCE</scope>
    <source>
        <strain evidence="17">CCV129</strain>
    </source>
</reference>
<dbReference type="SUPFAM" id="SSF51905">
    <property type="entry name" value="FAD/NAD(P)-binding domain"/>
    <property type="match status" value="1"/>
</dbReference>
<keyword evidence="5 14" id="KW-0285">Flavoprotein</keyword>
<dbReference type="Proteomes" id="UP001288387">
    <property type="component" value="Unassembled WGS sequence"/>
</dbReference>
<evidence type="ECO:0000256" key="5">
    <source>
        <dbReference type="ARBA" id="ARBA00022630"/>
    </source>
</evidence>
<dbReference type="EC" id="1.5.5.1" evidence="14"/>
<dbReference type="GO" id="GO:0046872">
    <property type="term" value="F:metal ion binding"/>
    <property type="evidence" value="ECO:0007669"/>
    <property type="project" value="UniProtKB-KW"/>
</dbReference>
<evidence type="ECO:0000256" key="8">
    <source>
        <dbReference type="ARBA" id="ARBA00022982"/>
    </source>
</evidence>
<evidence type="ECO:0000256" key="6">
    <source>
        <dbReference type="ARBA" id="ARBA00022723"/>
    </source>
</evidence>
<organism evidence="17 18">
    <name type="scientific">Stenotrophomonas maltophilia</name>
    <name type="common">Pseudomonas maltophilia</name>
    <name type="synonym">Xanthomonas maltophilia</name>
    <dbReference type="NCBI Taxonomy" id="40324"/>
    <lineage>
        <taxon>Bacteria</taxon>
        <taxon>Pseudomonadati</taxon>
        <taxon>Pseudomonadota</taxon>
        <taxon>Gammaproteobacteria</taxon>
        <taxon>Lysobacterales</taxon>
        <taxon>Lysobacteraceae</taxon>
        <taxon>Stenotrophomonas</taxon>
        <taxon>Stenotrophomonas maltophilia group</taxon>
    </lineage>
</organism>
<dbReference type="InterPro" id="IPR040156">
    <property type="entry name" value="ETF-QO"/>
</dbReference>
<dbReference type="Gene3D" id="3.50.50.60">
    <property type="entry name" value="FAD/NAD(P)-binding domain"/>
    <property type="match status" value="1"/>
</dbReference>
<dbReference type="Pfam" id="PF13450">
    <property type="entry name" value="NAD_binding_8"/>
    <property type="match status" value="1"/>
</dbReference>
<evidence type="ECO:0000256" key="13">
    <source>
        <dbReference type="ARBA" id="ARBA00052682"/>
    </source>
</evidence>
<comment type="cofactor">
    <cofactor evidence="1 14">
        <name>FAD</name>
        <dbReference type="ChEBI" id="CHEBI:57692"/>
    </cofactor>
</comment>
<evidence type="ECO:0000313" key="17">
    <source>
        <dbReference type="EMBL" id="MDZ5764527.1"/>
    </source>
</evidence>
<name>A0AAJ2TML7_STEMA</name>
<evidence type="ECO:0000256" key="14">
    <source>
        <dbReference type="RuleBase" id="RU366068"/>
    </source>
</evidence>
<dbReference type="Gene3D" id="3.30.70.20">
    <property type="match status" value="1"/>
</dbReference>
<evidence type="ECO:0000256" key="4">
    <source>
        <dbReference type="ARBA" id="ARBA00022485"/>
    </source>
</evidence>
<dbReference type="Gene3D" id="3.30.9.90">
    <property type="match status" value="1"/>
</dbReference>
<evidence type="ECO:0000256" key="10">
    <source>
        <dbReference type="ARBA" id="ARBA00023004"/>
    </source>
</evidence>
<keyword evidence="9 14" id="KW-0560">Oxidoreductase</keyword>
<keyword evidence="6 14" id="KW-0479">Metal-binding</keyword>
<dbReference type="InterPro" id="IPR036188">
    <property type="entry name" value="FAD/NAD-bd_sf"/>
</dbReference>
<evidence type="ECO:0000313" key="18">
    <source>
        <dbReference type="Proteomes" id="UP001288387"/>
    </source>
</evidence>
<feature type="domain" description="ETF-QO/FixC ubiquinone-binding" evidence="16">
    <location>
        <begin position="219"/>
        <end position="312"/>
    </location>
</feature>
<dbReference type="GO" id="GO:0051539">
    <property type="term" value="F:4 iron, 4 sulfur cluster binding"/>
    <property type="evidence" value="ECO:0007669"/>
    <property type="project" value="UniProtKB-UniRule"/>
</dbReference>
<dbReference type="InterPro" id="IPR049398">
    <property type="entry name" value="ETF-QO/FixC_UQ-bd"/>
</dbReference>
<keyword evidence="8 14" id="KW-0249">Electron transport</keyword>
<comment type="function">
    <text evidence="2 14">Accepts electrons from ETF and reduces ubiquinone.</text>
</comment>
<keyword evidence="7 14" id="KW-0274">FAD</keyword>
<keyword evidence="11 14" id="KW-0411">Iron-sulfur</keyword>
<evidence type="ECO:0000256" key="12">
    <source>
        <dbReference type="ARBA" id="ARBA00023075"/>
    </source>
</evidence>
<dbReference type="PRINTS" id="PR00420">
    <property type="entry name" value="RNGMNOXGNASE"/>
</dbReference>
<evidence type="ECO:0000256" key="2">
    <source>
        <dbReference type="ARBA" id="ARBA00002819"/>
    </source>
</evidence>
<keyword evidence="10 14" id="KW-0408">Iron</keyword>
<dbReference type="Pfam" id="PF05187">
    <property type="entry name" value="Fer4_ETF_QO"/>
    <property type="match status" value="1"/>
</dbReference>
<dbReference type="GO" id="GO:0004174">
    <property type="term" value="F:electron-transferring-flavoprotein dehydrogenase activity"/>
    <property type="evidence" value="ECO:0007669"/>
    <property type="project" value="UniProtKB-UniRule"/>
</dbReference>
<dbReference type="EMBL" id="JAXRVB010000007">
    <property type="protein sequence ID" value="MDZ5764527.1"/>
    <property type="molecule type" value="Genomic_DNA"/>
</dbReference>
<dbReference type="SUPFAM" id="SSF54862">
    <property type="entry name" value="4Fe-4S ferredoxins"/>
    <property type="match status" value="1"/>
</dbReference>
<keyword evidence="12 14" id="KW-0830">Ubiquinone</keyword>
<dbReference type="InterPro" id="IPR007859">
    <property type="entry name" value="ETF-QO/FixX_C"/>
</dbReference>